<dbReference type="HOGENOM" id="CLU_2464057_0_0_7"/>
<proteinExistence type="predicted"/>
<evidence type="ECO:0000256" key="1">
    <source>
        <dbReference type="SAM" id="MobiDB-lite"/>
    </source>
</evidence>
<sequence>MTAEWTRHDDSTHYINLGKALLVAVIHEKMGAPGWKIQVGKRSLKDKIPNLDDAKRVALAYAERVAKDIRADLDALHPADAKPAKEPAQEPAKEPK</sequence>
<evidence type="ECO:0000313" key="2">
    <source>
        <dbReference type="EMBL" id="EHJ48259.1"/>
    </source>
</evidence>
<feature type="region of interest" description="Disordered" evidence="1">
    <location>
        <begin position="76"/>
        <end position="96"/>
    </location>
</feature>
<dbReference type="Proteomes" id="UP000004662">
    <property type="component" value="Chromosome"/>
</dbReference>
<organism evidence="2 3">
    <name type="scientific">Solidesulfovibrio carbinoliphilus subsp. oakridgensis</name>
    <dbReference type="NCBI Taxonomy" id="694327"/>
    <lineage>
        <taxon>Bacteria</taxon>
        <taxon>Pseudomonadati</taxon>
        <taxon>Thermodesulfobacteriota</taxon>
        <taxon>Desulfovibrionia</taxon>
        <taxon>Desulfovibrionales</taxon>
        <taxon>Desulfovibrionaceae</taxon>
        <taxon>Solidesulfovibrio</taxon>
    </lineage>
</organism>
<dbReference type="OrthoDB" id="5457809at2"/>
<accession>G7QAA8</accession>
<dbReference type="STRING" id="694327.DFW101_2254"/>
<evidence type="ECO:0000313" key="3">
    <source>
        <dbReference type="Proteomes" id="UP000004662"/>
    </source>
</evidence>
<dbReference type="RefSeq" id="WP_009181636.1">
    <property type="nucleotide sequence ID" value="NZ_CM001368.1"/>
</dbReference>
<protein>
    <submittedName>
        <fullName evidence="2">Uncharacterized protein</fullName>
    </submittedName>
</protein>
<dbReference type="EMBL" id="CM001368">
    <property type="protein sequence ID" value="EHJ48259.1"/>
    <property type="molecule type" value="Genomic_DNA"/>
</dbReference>
<dbReference type="eggNOG" id="ENOG50317ZY">
    <property type="taxonomic scope" value="Bacteria"/>
</dbReference>
<reference evidence="3" key="1">
    <citation type="journal article" date="2015" name="Genome Announc.">
        <title>High-Quality Draft Genome Sequence of Desulfovibrio carbinoliphilus FW-101-2B, an Organic Acid-Oxidizing Sulfate-Reducing Bacterium Isolated from Uranium(VI)-Contaminated Groundwater.</title>
        <authorList>
            <person name="Ramsay B.D."/>
            <person name="Hwang C."/>
            <person name="Woo H.L."/>
            <person name="Carroll S.L."/>
            <person name="Lucas S."/>
            <person name="Han J."/>
            <person name="Lapidus A.L."/>
            <person name="Cheng J.F."/>
            <person name="Goodwin L.A."/>
            <person name="Pitluck S."/>
            <person name="Peters L."/>
            <person name="Chertkov O."/>
            <person name="Held B."/>
            <person name="Detter J.C."/>
            <person name="Han C.S."/>
            <person name="Tapia R."/>
            <person name="Land M.L."/>
            <person name="Hauser L.J."/>
            <person name="Kyrpides N.C."/>
            <person name="Ivanova N.N."/>
            <person name="Mikhailova N."/>
            <person name="Pagani I."/>
            <person name="Woyke T."/>
            <person name="Arkin A.P."/>
            <person name="Dehal P."/>
            <person name="Chivian D."/>
            <person name="Criddle C.S."/>
            <person name="Wu W."/>
            <person name="Chakraborty R."/>
            <person name="Hazen T.C."/>
            <person name="Fields M.W."/>
        </authorList>
    </citation>
    <scope>NUCLEOTIDE SEQUENCE [LARGE SCALE GENOMIC DNA]</scope>
    <source>
        <strain evidence="3">FW-101-2B</strain>
    </source>
</reference>
<dbReference type="AlphaFoldDB" id="G7QAA8"/>
<gene>
    <name evidence="2" type="ORF">DFW101_2254</name>
</gene>
<name>G7QAA8_9BACT</name>
<keyword evidence="3" id="KW-1185">Reference proteome</keyword>